<keyword evidence="9" id="KW-0539">Nucleus</keyword>
<feature type="domain" description="Snurportin-1 m3G cap-binding" evidence="11">
    <location>
        <begin position="81"/>
        <end position="257"/>
    </location>
</feature>
<organism evidence="12 13">
    <name type="scientific">Drosophila kikkawai</name>
    <name type="common">Fruit fly</name>
    <dbReference type="NCBI Taxonomy" id="30033"/>
    <lineage>
        <taxon>Eukaryota</taxon>
        <taxon>Metazoa</taxon>
        <taxon>Ecdysozoa</taxon>
        <taxon>Arthropoda</taxon>
        <taxon>Hexapoda</taxon>
        <taxon>Insecta</taxon>
        <taxon>Pterygota</taxon>
        <taxon>Neoptera</taxon>
        <taxon>Endopterygota</taxon>
        <taxon>Diptera</taxon>
        <taxon>Brachycera</taxon>
        <taxon>Muscomorpha</taxon>
        <taxon>Ephydroidea</taxon>
        <taxon>Drosophilidae</taxon>
        <taxon>Drosophila</taxon>
        <taxon>Sophophora</taxon>
    </lineage>
</organism>
<evidence type="ECO:0000313" key="13">
    <source>
        <dbReference type="RefSeq" id="XP_017023216.1"/>
    </source>
</evidence>
<evidence type="ECO:0000256" key="9">
    <source>
        <dbReference type="ARBA" id="ARBA00023242"/>
    </source>
</evidence>
<evidence type="ECO:0000256" key="4">
    <source>
        <dbReference type="ARBA" id="ARBA00007540"/>
    </source>
</evidence>
<gene>
    <name evidence="13" type="primary">Snup</name>
</gene>
<evidence type="ECO:0000259" key="11">
    <source>
        <dbReference type="Pfam" id="PF21974"/>
    </source>
</evidence>
<dbReference type="Proteomes" id="UP001652661">
    <property type="component" value="Chromosome 3L"/>
</dbReference>
<evidence type="ECO:0000256" key="7">
    <source>
        <dbReference type="ARBA" id="ARBA00022490"/>
    </source>
</evidence>
<evidence type="ECO:0000256" key="10">
    <source>
        <dbReference type="SAM" id="MobiDB-lite"/>
    </source>
</evidence>
<comment type="subcellular location">
    <subcellularLocation>
        <location evidence="3">Cytoplasm</location>
    </subcellularLocation>
    <subcellularLocation>
        <location evidence="2">Nucleus</location>
    </subcellularLocation>
</comment>
<comment type="function">
    <text evidence="1">Functions as an U snRNP-specific nuclear import adapter. Involved in the trimethylguanosine (m3G)-cap-dependent nuclear import of U snRNPs. Binds specifically to the terminal m3G-cap U snRNAs.</text>
</comment>
<evidence type="ECO:0000313" key="12">
    <source>
        <dbReference type="Proteomes" id="UP001652661"/>
    </source>
</evidence>
<protein>
    <recommendedName>
        <fullName evidence="5">Snurportin-1</fullName>
    </recommendedName>
</protein>
<feature type="region of interest" description="Disordered" evidence="10">
    <location>
        <begin position="303"/>
        <end position="332"/>
    </location>
</feature>
<dbReference type="SUPFAM" id="SSF56091">
    <property type="entry name" value="DNA ligase/mRNA capping enzyme, catalytic domain"/>
    <property type="match status" value="1"/>
</dbReference>
<keyword evidence="6" id="KW-0813">Transport</keyword>
<feature type="compositionally biased region" description="Basic and acidic residues" evidence="10">
    <location>
        <begin position="309"/>
        <end position="319"/>
    </location>
</feature>
<evidence type="ECO:0000256" key="8">
    <source>
        <dbReference type="ARBA" id="ARBA00022884"/>
    </source>
</evidence>
<dbReference type="GO" id="GO:0003723">
    <property type="term" value="F:RNA binding"/>
    <property type="evidence" value="ECO:0007669"/>
    <property type="project" value="UniProtKB-KW"/>
</dbReference>
<proteinExistence type="inferred from homology"/>
<sequence length="367" mass="42718">MISAFQDLYKKGLDAGEQQKQRQRQLLEQQKLRRHQEQDVIRPLVQKSPKSEAPPKKHQKRKQRAGGANAQHQRCPFRPQLSEWLRQKPEDLDAWQLVPCPAGARCLVVAKGGRTRAYYKSGWQFDDFRSSLPGDRLLQRSQTVLDCIYVKETDSFYVLDAITFGQQDLQECEATFRFYWLKARFDENDYASLSEHNEKSFFLLDHHNFEDTSAVEETLQKYPLWEENKPPLDGFLFYHKEASYVCGSTPLVCWLFPFMLPDVLGLPVSGSYTAPEDYQATQPLQYMEEFDRKLKEKVEARLKKKKERKAAPEEEKMEAQAEEEAEDSDEYAALKGLLDQQRRLELGELDMDCEEEVEELPSAVANC</sequence>
<keyword evidence="8" id="KW-0694">RNA-binding</keyword>
<feature type="compositionally biased region" description="Acidic residues" evidence="10">
    <location>
        <begin position="320"/>
        <end position="330"/>
    </location>
</feature>
<evidence type="ECO:0000256" key="5">
    <source>
        <dbReference type="ARBA" id="ARBA00016034"/>
    </source>
</evidence>
<dbReference type="InterPro" id="IPR017336">
    <property type="entry name" value="Snurportin-1"/>
</dbReference>
<dbReference type="PANTHER" id="PTHR13403:SF6">
    <property type="entry name" value="SNURPORTIN-1"/>
    <property type="match status" value="1"/>
</dbReference>
<name>A0A6P4IKB4_DROKI</name>
<dbReference type="InterPro" id="IPR047857">
    <property type="entry name" value="Snurportin1_C"/>
</dbReference>
<feature type="region of interest" description="Disordered" evidence="10">
    <location>
        <begin position="11"/>
        <end position="72"/>
    </location>
</feature>
<dbReference type="CDD" id="cd09232">
    <property type="entry name" value="Snurportin-1_C"/>
    <property type="match status" value="1"/>
</dbReference>
<keyword evidence="7" id="KW-0963">Cytoplasm</keyword>
<accession>A0A6P4IKB4</accession>
<dbReference type="Pfam" id="PF21974">
    <property type="entry name" value="SPN1_m3Gcap_bd"/>
    <property type="match status" value="1"/>
</dbReference>
<evidence type="ECO:0000256" key="3">
    <source>
        <dbReference type="ARBA" id="ARBA00004496"/>
    </source>
</evidence>
<dbReference type="PANTHER" id="PTHR13403">
    <property type="entry name" value="SNURPORTIN1 RNUT1 PROTEIN RNA, U TRANSPORTER 1"/>
    <property type="match status" value="1"/>
</dbReference>
<keyword evidence="12" id="KW-1185">Reference proteome</keyword>
<dbReference type="RefSeq" id="XP_017023216.1">
    <property type="nucleotide sequence ID" value="XM_017167727.3"/>
</dbReference>
<dbReference type="GO" id="GO:0005737">
    <property type="term" value="C:cytoplasm"/>
    <property type="evidence" value="ECO:0007669"/>
    <property type="project" value="UniProtKB-SubCell"/>
</dbReference>
<dbReference type="Gene3D" id="3.30.470.30">
    <property type="entry name" value="DNA ligase/mRNA capping enzyme"/>
    <property type="match status" value="1"/>
</dbReference>
<evidence type="ECO:0000256" key="2">
    <source>
        <dbReference type="ARBA" id="ARBA00004123"/>
    </source>
</evidence>
<dbReference type="AlphaFoldDB" id="A0A6P4IKB4"/>
<feature type="compositionally biased region" description="Basic and acidic residues" evidence="10">
    <location>
        <begin position="11"/>
        <end position="20"/>
    </location>
</feature>
<reference evidence="13" key="1">
    <citation type="submission" date="2025-08" db="UniProtKB">
        <authorList>
            <consortium name="RefSeq"/>
        </authorList>
    </citation>
    <scope>IDENTIFICATION</scope>
    <source>
        <strain evidence="13">14028-0561.14</strain>
        <tissue evidence="13">Whole fly</tissue>
    </source>
</reference>
<dbReference type="OrthoDB" id="10003593at2759"/>
<evidence type="ECO:0000256" key="6">
    <source>
        <dbReference type="ARBA" id="ARBA00022448"/>
    </source>
</evidence>
<dbReference type="GO" id="GO:0061015">
    <property type="term" value="P:snRNA import into nucleus"/>
    <property type="evidence" value="ECO:0007669"/>
    <property type="project" value="InterPro"/>
</dbReference>
<comment type="similarity">
    <text evidence="4">Belongs to the snurportin family.</text>
</comment>
<dbReference type="GO" id="GO:0005634">
    <property type="term" value="C:nucleus"/>
    <property type="evidence" value="ECO:0007669"/>
    <property type="project" value="UniProtKB-SubCell"/>
</dbReference>
<evidence type="ECO:0000256" key="1">
    <source>
        <dbReference type="ARBA" id="ARBA00003975"/>
    </source>
</evidence>